<dbReference type="GO" id="GO:0005886">
    <property type="term" value="C:plasma membrane"/>
    <property type="evidence" value="ECO:0007669"/>
    <property type="project" value="UniProtKB-SubCell"/>
</dbReference>
<keyword evidence="5 10" id="KW-0145">Chemotaxis</keyword>
<evidence type="ECO:0000256" key="8">
    <source>
        <dbReference type="ARBA" id="ARBA00022989"/>
    </source>
</evidence>
<name>A0A2U2N3K6_9GAMM</name>
<keyword evidence="12" id="KW-0966">Cell projection</keyword>
<organism evidence="12 13">
    <name type="scientific">Sediminicurvatus halobius</name>
    <dbReference type="NCBI Taxonomy" id="2182432"/>
    <lineage>
        <taxon>Bacteria</taxon>
        <taxon>Pseudomonadati</taxon>
        <taxon>Pseudomonadota</taxon>
        <taxon>Gammaproteobacteria</taxon>
        <taxon>Chromatiales</taxon>
        <taxon>Ectothiorhodospiraceae</taxon>
        <taxon>Sediminicurvatus</taxon>
    </lineage>
</organism>
<accession>A0A2U2N3K6</accession>
<evidence type="ECO:0000256" key="5">
    <source>
        <dbReference type="ARBA" id="ARBA00022500"/>
    </source>
</evidence>
<dbReference type="InterPro" id="IPR005503">
    <property type="entry name" value="FliL"/>
</dbReference>
<dbReference type="GO" id="GO:0071978">
    <property type="term" value="P:bacterial-type flagellum-dependent swarming motility"/>
    <property type="evidence" value="ECO:0007669"/>
    <property type="project" value="TreeGrafter"/>
</dbReference>
<feature type="transmembrane region" description="Helical" evidence="10">
    <location>
        <begin position="29"/>
        <end position="53"/>
    </location>
</feature>
<proteinExistence type="inferred from homology"/>
<feature type="region of interest" description="Disordered" evidence="11">
    <location>
        <begin position="1"/>
        <end position="21"/>
    </location>
</feature>
<evidence type="ECO:0000256" key="3">
    <source>
        <dbReference type="ARBA" id="ARBA00008281"/>
    </source>
</evidence>
<keyword evidence="12" id="KW-0969">Cilium</keyword>
<evidence type="ECO:0000256" key="11">
    <source>
        <dbReference type="SAM" id="MobiDB-lite"/>
    </source>
</evidence>
<evidence type="ECO:0000313" key="13">
    <source>
        <dbReference type="Proteomes" id="UP000245474"/>
    </source>
</evidence>
<evidence type="ECO:0000256" key="10">
    <source>
        <dbReference type="RuleBase" id="RU364125"/>
    </source>
</evidence>
<sequence length="182" mass="19748">MQGIAIPARTGAQPMPNPSPRRQRGLSTLVLVILIAALLLAITGGTLATLYFAGLLGGGGEEAAEMADGEPEPEPPKPPIYLPVEPALITHFEDDGRSRYLQVGIQLMAREQPAIDVARQHLPKIRNDLLMLMSGQEADELQGPDGRQRLREAALAEVNEVLAEAGADERLEDLYFTEFVMQ</sequence>
<keyword evidence="13" id="KW-1185">Reference proteome</keyword>
<keyword evidence="7 10" id="KW-0283">Flagellar rotation</keyword>
<keyword evidence="10" id="KW-0997">Cell inner membrane</keyword>
<dbReference type="GO" id="GO:0006935">
    <property type="term" value="P:chemotaxis"/>
    <property type="evidence" value="ECO:0007669"/>
    <property type="project" value="UniProtKB-KW"/>
</dbReference>
<evidence type="ECO:0000256" key="9">
    <source>
        <dbReference type="ARBA" id="ARBA00023136"/>
    </source>
</evidence>
<protein>
    <recommendedName>
        <fullName evidence="10">Flagellar protein FliL</fullName>
    </recommendedName>
</protein>
<reference evidence="12 13" key="1">
    <citation type="submission" date="2018-05" db="EMBL/GenBank/DDBJ databases">
        <title>Spiribacter halobius sp. nov., a moderately halophilic bacterium isolated from marine solar saltern.</title>
        <authorList>
            <person name="Zheng W.-S."/>
            <person name="Lu D.-C."/>
            <person name="Du Z.-J."/>
        </authorList>
    </citation>
    <scope>NUCLEOTIDE SEQUENCE [LARGE SCALE GENOMIC DNA]</scope>
    <source>
        <strain evidence="12 13">E85</strain>
    </source>
</reference>
<evidence type="ECO:0000256" key="7">
    <source>
        <dbReference type="ARBA" id="ARBA00022779"/>
    </source>
</evidence>
<evidence type="ECO:0000256" key="2">
    <source>
        <dbReference type="ARBA" id="ARBA00004162"/>
    </source>
</evidence>
<gene>
    <name evidence="12" type="ORF">DEM34_07170</name>
</gene>
<evidence type="ECO:0000313" key="12">
    <source>
        <dbReference type="EMBL" id="PWG63653.1"/>
    </source>
</evidence>
<dbReference type="EMBL" id="QFFI01000009">
    <property type="protein sequence ID" value="PWG63653.1"/>
    <property type="molecule type" value="Genomic_DNA"/>
</dbReference>
<keyword evidence="8 10" id="KW-1133">Transmembrane helix</keyword>
<dbReference type="PANTHER" id="PTHR35091">
    <property type="entry name" value="FLAGELLAR PROTEIN FLIL"/>
    <property type="match status" value="1"/>
</dbReference>
<dbReference type="AlphaFoldDB" id="A0A2U2N3K6"/>
<dbReference type="Proteomes" id="UP000245474">
    <property type="component" value="Unassembled WGS sequence"/>
</dbReference>
<evidence type="ECO:0000256" key="6">
    <source>
        <dbReference type="ARBA" id="ARBA00022692"/>
    </source>
</evidence>
<keyword evidence="9 10" id="KW-0472">Membrane</keyword>
<dbReference type="Pfam" id="PF03748">
    <property type="entry name" value="FliL"/>
    <property type="match status" value="1"/>
</dbReference>
<dbReference type="GO" id="GO:0009425">
    <property type="term" value="C:bacterial-type flagellum basal body"/>
    <property type="evidence" value="ECO:0007669"/>
    <property type="project" value="InterPro"/>
</dbReference>
<comment type="caution">
    <text evidence="12">The sequence shown here is derived from an EMBL/GenBank/DDBJ whole genome shotgun (WGS) entry which is preliminary data.</text>
</comment>
<dbReference type="PANTHER" id="PTHR35091:SF2">
    <property type="entry name" value="FLAGELLAR PROTEIN FLIL"/>
    <property type="match status" value="1"/>
</dbReference>
<comment type="function">
    <text evidence="1 10">Controls the rotational direction of flagella during chemotaxis.</text>
</comment>
<keyword evidence="6 10" id="KW-0812">Transmembrane</keyword>
<comment type="similarity">
    <text evidence="3 10">Belongs to the FliL family.</text>
</comment>
<keyword evidence="4" id="KW-1003">Cell membrane</keyword>
<keyword evidence="12" id="KW-0282">Flagellum</keyword>
<comment type="subcellular location">
    <subcellularLocation>
        <location evidence="10">Cell inner membrane</location>
    </subcellularLocation>
    <subcellularLocation>
        <location evidence="2">Cell membrane</location>
        <topology evidence="2">Single-pass membrane protein</topology>
    </subcellularLocation>
</comment>
<evidence type="ECO:0000256" key="1">
    <source>
        <dbReference type="ARBA" id="ARBA00002254"/>
    </source>
</evidence>
<evidence type="ECO:0000256" key="4">
    <source>
        <dbReference type="ARBA" id="ARBA00022475"/>
    </source>
</evidence>